<name>S1NS58_9ENTE</name>
<dbReference type="InterPro" id="IPR043708">
    <property type="entry name" value="DUF5648"/>
</dbReference>
<dbReference type="Pfam" id="PF18885">
    <property type="entry name" value="DUF5648"/>
    <property type="match status" value="1"/>
</dbReference>
<dbReference type="PATRIC" id="fig|1121865.3.peg.2255"/>
<dbReference type="EMBL" id="ASWJ01000007">
    <property type="protein sequence ID" value="EOW83729.1"/>
    <property type="molecule type" value="Genomic_DNA"/>
</dbReference>
<reference evidence="3 4" key="1">
    <citation type="submission" date="2013-03" db="EMBL/GenBank/DDBJ databases">
        <title>The Genome Sequence of Enterococcus columbae ATCC_51263 (PacBio/Illumina hybrid assembly).</title>
        <authorList>
            <consortium name="The Broad Institute Genomics Platform"/>
            <consortium name="The Broad Institute Genome Sequencing Center for Infectious Disease"/>
            <person name="Earl A."/>
            <person name="Russ C."/>
            <person name="Gilmore M."/>
            <person name="Surin D."/>
            <person name="Walker B."/>
            <person name="Young S."/>
            <person name="Zeng Q."/>
            <person name="Gargeya S."/>
            <person name="Fitzgerald M."/>
            <person name="Haas B."/>
            <person name="Abouelleil A."/>
            <person name="Allen A.W."/>
            <person name="Alvarado L."/>
            <person name="Arachchi H.M."/>
            <person name="Berlin A.M."/>
            <person name="Chapman S.B."/>
            <person name="Gainer-Dewar J."/>
            <person name="Goldberg J."/>
            <person name="Griggs A."/>
            <person name="Gujja S."/>
            <person name="Hansen M."/>
            <person name="Howarth C."/>
            <person name="Imamovic A."/>
            <person name="Ireland A."/>
            <person name="Larimer J."/>
            <person name="McCowan C."/>
            <person name="Murphy C."/>
            <person name="Pearson M."/>
            <person name="Poon T.W."/>
            <person name="Priest M."/>
            <person name="Roberts A."/>
            <person name="Saif S."/>
            <person name="Shea T."/>
            <person name="Sisk P."/>
            <person name="Sykes S."/>
            <person name="Wortman J."/>
            <person name="Nusbaum C."/>
            <person name="Birren B."/>
        </authorList>
    </citation>
    <scope>NUCLEOTIDE SEQUENCE [LARGE SCALE GENOMIC DNA]</scope>
    <source>
        <strain evidence="3 4">ATCC 51263</strain>
    </source>
</reference>
<dbReference type="OrthoDB" id="1654093at2"/>
<organism evidence="3 4">
    <name type="scientific">Enterococcus columbae DSM 7374 = ATCC 51263</name>
    <dbReference type="NCBI Taxonomy" id="1121865"/>
    <lineage>
        <taxon>Bacteria</taxon>
        <taxon>Bacillati</taxon>
        <taxon>Bacillota</taxon>
        <taxon>Bacilli</taxon>
        <taxon>Lactobacillales</taxon>
        <taxon>Enterococcaceae</taxon>
        <taxon>Enterococcus</taxon>
    </lineage>
</organism>
<evidence type="ECO:0000313" key="3">
    <source>
        <dbReference type="EMBL" id="EOW83729.1"/>
    </source>
</evidence>
<feature type="chain" id="PRO_5010161340" description="DUF5648 domain-containing protein" evidence="1">
    <location>
        <begin position="28"/>
        <end position="288"/>
    </location>
</feature>
<dbReference type="RefSeq" id="WP_016184401.1">
    <property type="nucleotide sequence ID" value="NZ_JXKI01000008.1"/>
</dbReference>
<proteinExistence type="predicted"/>
<sequence length="288" mass="33479">MKNLTKKLCIFIFTIFIPFIFSTNVHAQSTDRPTITIQYYGEGNIQVREHKQFSFDRGQYYDLTEFAYPTALSIFENIETPIESISKGVFDEDNNKQIESLHGGPNDIEKLFKGVIYTNQIINVYYVVPSTNPSYTLPDNTEDTPNSSVMRTFLFRLYNKYTGEHFYTLDSSEKDHLISVGWNDENIGWYPPIEGNSVYRLYNPYSGEHFYTISKDEYSHLGKIGWKQEGVAFYSLNKEHQDAQPIYRLYNPYAKNVGSHHFTTSSSERDYLITQGWKDEGIAFYGCN</sequence>
<evidence type="ECO:0000313" key="4">
    <source>
        <dbReference type="Proteomes" id="UP000014113"/>
    </source>
</evidence>
<evidence type="ECO:0000259" key="2">
    <source>
        <dbReference type="Pfam" id="PF18885"/>
    </source>
</evidence>
<keyword evidence="4" id="KW-1185">Reference proteome</keyword>
<dbReference type="AlphaFoldDB" id="S1NS58"/>
<feature type="domain" description="DUF5648" evidence="2">
    <location>
        <begin position="154"/>
        <end position="286"/>
    </location>
</feature>
<dbReference type="eggNOG" id="COG3757">
    <property type="taxonomic scope" value="Bacteria"/>
</dbReference>
<dbReference type="STRING" id="1121865.OMW_02320"/>
<protein>
    <recommendedName>
        <fullName evidence="2">DUF5648 domain-containing protein</fullName>
    </recommendedName>
</protein>
<evidence type="ECO:0000256" key="1">
    <source>
        <dbReference type="SAM" id="SignalP"/>
    </source>
</evidence>
<gene>
    <name evidence="3" type="ORF">I568_01531</name>
</gene>
<dbReference type="Proteomes" id="UP000014113">
    <property type="component" value="Unassembled WGS sequence"/>
</dbReference>
<comment type="caution">
    <text evidence="3">The sequence shown here is derived from an EMBL/GenBank/DDBJ whole genome shotgun (WGS) entry which is preliminary data.</text>
</comment>
<keyword evidence="1" id="KW-0732">Signal</keyword>
<feature type="signal peptide" evidence="1">
    <location>
        <begin position="1"/>
        <end position="27"/>
    </location>
</feature>
<accession>S1NS58</accession>